<dbReference type="GO" id="GO:0005886">
    <property type="term" value="C:plasma membrane"/>
    <property type="evidence" value="ECO:0007669"/>
    <property type="project" value="UniProtKB-SubCell"/>
</dbReference>
<dbReference type="Proteomes" id="UP000295707">
    <property type="component" value="Unassembled WGS sequence"/>
</dbReference>
<keyword evidence="2" id="KW-0472">Membrane</keyword>
<feature type="domain" description="Potassium channel" evidence="4">
    <location>
        <begin position="19"/>
        <end position="101"/>
    </location>
</feature>
<evidence type="ECO:0000259" key="3">
    <source>
        <dbReference type="Pfam" id="PF02254"/>
    </source>
</evidence>
<reference evidence="5 6" key="1">
    <citation type="submission" date="2019-03" db="EMBL/GenBank/DDBJ databases">
        <title>Genomic Encyclopedia of Type Strains, Phase IV (KMG-IV): sequencing the most valuable type-strain genomes for metagenomic binning, comparative biology and taxonomic classification.</title>
        <authorList>
            <person name="Goeker M."/>
        </authorList>
    </citation>
    <scope>NUCLEOTIDE SEQUENCE [LARGE SCALE GENOMIC DNA]</scope>
    <source>
        <strain evidence="5 6">DSM 19610</strain>
    </source>
</reference>
<gene>
    <name evidence="5" type="ORF">DFR30_2038</name>
</gene>
<evidence type="ECO:0000313" key="5">
    <source>
        <dbReference type="EMBL" id="TCK18754.1"/>
    </source>
</evidence>
<evidence type="ECO:0000259" key="4">
    <source>
        <dbReference type="Pfam" id="PF07885"/>
    </source>
</evidence>
<accession>A0A4R1HA08</accession>
<comment type="subcellular location">
    <subcellularLocation>
        <location evidence="1">Cell membrane</location>
        <topology evidence="1">Multi-pass membrane protein</topology>
    </subcellularLocation>
</comment>
<feature type="transmembrane region" description="Helical" evidence="2">
    <location>
        <begin position="47"/>
        <end position="68"/>
    </location>
</feature>
<dbReference type="SUPFAM" id="SSF51735">
    <property type="entry name" value="NAD(P)-binding Rossmann-fold domains"/>
    <property type="match status" value="2"/>
</dbReference>
<dbReference type="AlphaFoldDB" id="A0A4R1HA08"/>
<feature type="transmembrane region" description="Helical" evidence="2">
    <location>
        <begin position="12"/>
        <end position="35"/>
    </location>
</feature>
<dbReference type="OrthoDB" id="9781411at2"/>
<feature type="domain" description="RCK N-terminal" evidence="3">
    <location>
        <begin position="127"/>
        <end position="247"/>
    </location>
</feature>
<dbReference type="Pfam" id="PF02254">
    <property type="entry name" value="TrkA_N"/>
    <property type="match status" value="2"/>
</dbReference>
<protein>
    <submittedName>
        <fullName evidence="5">Trk K+ transport system NAD-binding subunit</fullName>
    </submittedName>
</protein>
<dbReference type="InterPro" id="IPR036291">
    <property type="entry name" value="NAD(P)-bd_dom_sf"/>
</dbReference>
<dbReference type="InterPro" id="IPR050721">
    <property type="entry name" value="Trk_Ktr_HKT_K-transport"/>
</dbReference>
<dbReference type="InterPro" id="IPR003148">
    <property type="entry name" value="RCK_N"/>
</dbReference>
<keyword evidence="2" id="KW-0812">Transmembrane</keyword>
<keyword evidence="6" id="KW-1185">Reference proteome</keyword>
<feature type="domain" description="RCK N-terminal" evidence="3">
    <location>
        <begin position="291"/>
        <end position="401"/>
    </location>
</feature>
<evidence type="ECO:0000313" key="6">
    <source>
        <dbReference type="Proteomes" id="UP000295707"/>
    </source>
</evidence>
<evidence type="ECO:0000256" key="1">
    <source>
        <dbReference type="ARBA" id="ARBA00004651"/>
    </source>
</evidence>
<evidence type="ECO:0000256" key="2">
    <source>
        <dbReference type="SAM" id="Phobius"/>
    </source>
</evidence>
<dbReference type="RefSeq" id="WP_132972832.1">
    <property type="nucleotide sequence ID" value="NZ_SMFX01000001.1"/>
</dbReference>
<name>A0A4R1HA08_9GAMM</name>
<organism evidence="5 6">
    <name type="scientific">Thiogranum longum</name>
    <dbReference type="NCBI Taxonomy" id="1537524"/>
    <lineage>
        <taxon>Bacteria</taxon>
        <taxon>Pseudomonadati</taxon>
        <taxon>Pseudomonadota</taxon>
        <taxon>Gammaproteobacteria</taxon>
        <taxon>Chromatiales</taxon>
        <taxon>Ectothiorhodospiraceae</taxon>
        <taxon>Thiogranum</taxon>
    </lineage>
</organism>
<dbReference type="PANTHER" id="PTHR43833:SF9">
    <property type="entry name" value="POTASSIUM CHANNEL PROTEIN YUGO-RELATED"/>
    <property type="match status" value="1"/>
</dbReference>
<dbReference type="PANTHER" id="PTHR43833">
    <property type="entry name" value="POTASSIUM CHANNEL PROTEIN 2-RELATED-RELATED"/>
    <property type="match status" value="1"/>
</dbReference>
<dbReference type="Pfam" id="PF07885">
    <property type="entry name" value="Ion_trans_2"/>
    <property type="match status" value="1"/>
</dbReference>
<sequence>MQKVIYLLLRRMRLPLIVLISTYAISIIGMTLIPGMDDQGNPWRMDFFHAIYFVSFLGSTIGFGEIPYPFTDAQRLWTTVIIYAAVVSWLYAIGSILTLIQDQSFRRVLAQSALARKVRRLQEPFHIICGYGDASSWLVRELNDRGMQCVVIDSNQNKVLDLDVEDLAYSVPGLHADATEADALITAGLKLSNCIGVIALTGSDTCNLTIAITSKLLAPELTVICQSDAADTAANMASFGTDHVVDPFEIFGMRFAMMFHSPSMYLVYEWITGVHNAPLSDFRNPPHGNWIMCGYGRFGKAVRKHLAVEGVDTRIIEADLGLTDAPEGAIEGRGTEAGTLLLAGIKGVNGVIAGTDNDTNNLSILITAKTLNPELFTVIRQNHRSNDAIFQAARPDLVMQPGTITAQYIINLILAPLLEDFLKLAHDQDETWANVLVSRVAGVVEDIAPETWAAEISPLNTPAVFDCLIRGEEVRLSHICSDPRDRDVTLPCVPLLIKREDQSVLLPEMNEPLGPSDQILFCGREEARYHLEHNMHDHQALYYSRTGDDRPSGALWRFLTSHVEQKASQ</sequence>
<dbReference type="SUPFAM" id="SSF81324">
    <property type="entry name" value="Voltage-gated potassium channels"/>
    <property type="match status" value="1"/>
</dbReference>
<feature type="transmembrane region" description="Helical" evidence="2">
    <location>
        <begin position="80"/>
        <end position="100"/>
    </location>
</feature>
<dbReference type="GO" id="GO:0006813">
    <property type="term" value="P:potassium ion transport"/>
    <property type="evidence" value="ECO:0007669"/>
    <property type="project" value="InterPro"/>
</dbReference>
<dbReference type="Gene3D" id="1.10.287.70">
    <property type="match status" value="1"/>
</dbReference>
<dbReference type="Gene3D" id="3.40.50.720">
    <property type="entry name" value="NAD(P)-binding Rossmann-like Domain"/>
    <property type="match status" value="2"/>
</dbReference>
<dbReference type="InterPro" id="IPR013099">
    <property type="entry name" value="K_chnl_dom"/>
</dbReference>
<keyword evidence="2" id="KW-1133">Transmembrane helix</keyword>
<dbReference type="EMBL" id="SMFX01000001">
    <property type="protein sequence ID" value="TCK18754.1"/>
    <property type="molecule type" value="Genomic_DNA"/>
</dbReference>
<comment type="caution">
    <text evidence="5">The sequence shown here is derived from an EMBL/GenBank/DDBJ whole genome shotgun (WGS) entry which is preliminary data.</text>
</comment>
<proteinExistence type="predicted"/>